<dbReference type="RefSeq" id="WP_089036790.1">
    <property type="nucleotide sequence ID" value="NZ_CP022278.1"/>
</dbReference>
<proteinExistence type="predicted"/>
<dbReference type="PANTHER" id="PTHR43968">
    <property type="match status" value="1"/>
</dbReference>
<dbReference type="InterPro" id="IPR036249">
    <property type="entry name" value="Thioredoxin-like_sf"/>
</dbReference>
<dbReference type="PANTHER" id="PTHR43968:SF6">
    <property type="entry name" value="GLUTATHIONE S-TRANSFERASE OMEGA"/>
    <property type="match status" value="1"/>
</dbReference>
<dbReference type="PROSITE" id="PS50404">
    <property type="entry name" value="GST_NTER"/>
    <property type="match status" value="1"/>
</dbReference>
<dbReference type="InterPro" id="IPR004045">
    <property type="entry name" value="Glutathione_S-Trfase_N"/>
</dbReference>
<keyword evidence="2" id="KW-0808">Transferase</keyword>
<evidence type="ECO:0000259" key="1">
    <source>
        <dbReference type="PROSITE" id="PS50404"/>
    </source>
</evidence>
<feature type="domain" description="GST N-terminal" evidence="1">
    <location>
        <begin position="1"/>
        <end position="81"/>
    </location>
</feature>
<accession>A0A220S3X2</accession>
<organism evidence="2 3">
    <name type="scientific">Neisseria chenwenguii</name>
    <dbReference type="NCBI Taxonomy" id="1853278"/>
    <lineage>
        <taxon>Bacteria</taxon>
        <taxon>Pseudomonadati</taxon>
        <taxon>Pseudomonadota</taxon>
        <taxon>Betaproteobacteria</taxon>
        <taxon>Neisseriales</taxon>
        <taxon>Neisseriaceae</taxon>
        <taxon>Neisseria</taxon>
    </lineage>
</organism>
<dbReference type="GO" id="GO:0005737">
    <property type="term" value="C:cytoplasm"/>
    <property type="evidence" value="ECO:0007669"/>
    <property type="project" value="TreeGrafter"/>
</dbReference>
<evidence type="ECO:0000313" key="2">
    <source>
        <dbReference type="EMBL" id="ASK28098.1"/>
    </source>
</evidence>
<dbReference type="SUPFAM" id="SSF52833">
    <property type="entry name" value="Thioredoxin-like"/>
    <property type="match status" value="1"/>
</dbReference>
<dbReference type="GO" id="GO:0016740">
    <property type="term" value="F:transferase activity"/>
    <property type="evidence" value="ECO:0007669"/>
    <property type="project" value="UniProtKB-KW"/>
</dbReference>
<dbReference type="EMBL" id="CP022278">
    <property type="protein sequence ID" value="ASK28098.1"/>
    <property type="molecule type" value="Genomic_DNA"/>
</dbReference>
<name>A0A220S3X2_9NEIS</name>
<dbReference type="Gene3D" id="3.40.30.10">
    <property type="entry name" value="Glutaredoxin"/>
    <property type="match status" value="1"/>
</dbReference>
<dbReference type="Gene3D" id="1.20.1050.10">
    <property type="match status" value="1"/>
</dbReference>
<dbReference type="Proteomes" id="UP000198238">
    <property type="component" value="Chromosome"/>
</dbReference>
<keyword evidence="3" id="KW-1185">Reference proteome</keyword>
<dbReference type="InterPro" id="IPR050983">
    <property type="entry name" value="GST_Omega/HSP26"/>
</dbReference>
<dbReference type="Pfam" id="PF13409">
    <property type="entry name" value="GST_N_2"/>
    <property type="match status" value="1"/>
</dbReference>
<protein>
    <submittedName>
        <fullName evidence="2">Glutathione S-transferase</fullName>
    </submittedName>
</protein>
<gene>
    <name evidence="2" type="ORF">BG910_10495</name>
</gene>
<reference evidence="2 3" key="1">
    <citation type="submission" date="2017-06" db="EMBL/GenBank/DDBJ databases">
        <title>Neisseria chenwenguii sp. nov., isolated from the intestinal contents of Tibetan Plateau Pika in Yushu, Qinghai Province, China.</title>
        <authorList>
            <person name="Zhang G."/>
        </authorList>
    </citation>
    <scope>NUCLEOTIDE SEQUENCE [LARGE SCALE GENOMIC DNA]</scope>
    <source>
        <strain evidence="2 3">10023</strain>
    </source>
</reference>
<sequence length="206" mass="22945">MKLWSSTTSPFVRKVRAVAAHHGLSGQIGLLTVKSSFDPASPHNQDNPLGRVPALQLDSGEWLYGSTLIAEYLDSLGGAETLFPKDGRRWRVLALHSLAEGLLENTIPIIAEKMLRPENEWWTSRYAQLQARNAKTMPALFEAAKAFGFELNIGTINAVCAVQFLLFRSNLTEAGKLPHMQELQVWAEEMCKRYECLESTKPYAAA</sequence>
<dbReference type="KEGG" id="nei:BG910_10495"/>
<dbReference type="CDD" id="cd03049">
    <property type="entry name" value="GST_N_3"/>
    <property type="match status" value="1"/>
</dbReference>
<evidence type="ECO:0000313" key="3">
    <source>
        <dbReference type="Proteomes" id="UP000198238"/>
    </source>
</evidence>
<dbReference type="AlphaFoldDB" id="A0A220S3X2"/>